<name>A0A563ESZ5_9PSEU</name>
<dbReference type="GO" id="GO:0006355">
    <property type="term" value="P:regulation of DNA-templated transcription"/>
    <property type="evidence" value="ECO:0007669"/>
    <property type="project" value="InterPro"/>
</dbReference>
<sequence length="246" mass="27224">MAVLVLGRPVVRSDEAMLRPARRMARVLLGVFALRPNRMLSLDWLIDGLWSGHPPASAAANLRSHITELRRLLGPNPSIRTASEGYELVASPADVDALRFKHLVEQGRGHRAAGADAEAARCLSTAVELWRGDVLEGVAVPAVVQAEAVVLEDMRMSAIEELVDVRLLLGQHHDLVPQLKGLVVEYPLRERLWHQLLLALWADGRRTEVLDAYRRLSLVLDTELGVGPCAATTELHEMVRRSQTSR</sequence>
<dbReference type="PROSITE" id="PS51755">
    <property type="entry name" value="OMPR_PHOB"/>
    <property type="match status" value="1"/>
</dbReference>
<evidence type="ECO:0000256" key="1">
    <source>
        <dbReference type="ARBA" id="ARBA00005820"/>
    </source>
</evidence>
<dbReference type="GO" id="GO:0000160">
    <property type="term" value="P:phosphorelay signal transduction system"/>
    <property type="evidence" value="ECO:0007669"/>
    <property type="project" value="InterPro"/>
</dbReference>
<evidence type="ECO:0000256" key="2">
    <source>
        <dbReference type="ARBA" id="ARBA00023015"/>
    </source>
</evidence>
<dbReference type="InterPro" id="IPR016032">
    <property type="entry name" value="Sig_transdc_resp-reg_C-effctor"/>
</dbReference>
<feature type="DNA-binding region" description="OmpR/PhoB-type" evidence="5">
    <location>
        <begin position="1"/>
        <end position="90"/>
    </location>
</feature>
<dbReference type="SUPFAM" id="SSF48452">
    <property type="entry name" value="TPR-like"/>
    <property type="match status" value="1"/>
</dbReference>
<dbReference type="Pfam" id="PF03704">
    <property type="entry name" value="BTAD"/>
    <property type="match status" value="1"/>
</dbReference>
<reference evidence="7 8" key="1">
    <citation type="submission" date="2019-07" db="EMBL/GenBank/DDBJ databases">
        <title>Lentzea xizangensis sp. nov., isolated from Qinghai-Tibetan Plateau Soils.</title>
        <authorList>
            <person name="Huang J."/>
        </authorList>
    </citation>
    <scope>NUCLEOTIDE SEQUENCE [LARGE SCALE GENOMIC DNA]</scope>
    <source>
        <strain evidence="7 8">FXJ1.1311</strain>
    </source>
</reference>
<dbReference type="PANTHER" id="PTHR35807:SF1">
    <property type="entry name" value="TRANSCRIPTIONAL REGULATOR REDD"/>
    <property type="match status" value="1"/>
</dbReference>
<dbReference type="SUPFAM" id="SSF46894">
    <property type="entry name" value="C-terminal effector domain of the bipartite response regulators"/>
    <property type="match status" value="1"/>
</dbReference>
<dbReference type="SMART" id="SM00862">
    <property type="entry name" value="Trans_reg_C"/>
    <property type="match status" value="1"/>
</dbReference>
<evidence type="ECO:0000256" key="4">
    <source>
        <dbReference type="ARBA" id="ARBA00023163"/>
    </source>
</evidence>
<organism evidence="7 8">
    <name type="scientific">Lentzea tibetensis</name>
    <dbReference type="NCBI Taxonomy" id="2591470"/>
    <lineage>
        <taxon>Bacteria</taxon>
        <taxon>Bacillati</taxon>
        <taxon>Actinomycetota</taxon>
        <taxon>Actinomycetes</taxon>
        <taxon>Pseudonocardiales</taxon>
        <taxon>Pseudonocardiaceae</taxon>
        <taxon>Lentzea</taxon>
    </lineage>
</organism>
<proteinExistence type="inferred from homology"/>
<dbReference type="Gene3D" id="1.10.10.10">
    <property type="entry name" value="Winged helix-like DNA-binding domain superfamily/Winged helix DNA-binding domain"/>
    <property type="match status" value="1"/>
</dbReference>
<keyword evidence="3 5" id="KW-0238">DNA-binding</keyword>
<comment type="caution">
    <text evidence="7">The sequence shown here is derived from an EMBL/GenBank/DDBJ whole genome shotgun (WGS) entry which is preliminary data.</text>
</comment>
<dbReference type="GO" id="GO:0003677">
    <property type="term" value="F:DNA binding"/>
    <property type="evidence" value="ECO:0007669"/>
    <property type="project" value="UniProtKB-UniRule"/>
</dbReference>
<dbReference type="RefSeq" id="WP_146353378.1">
    <property type="nucleotide sequence ID" value="NZ_VOBR01000011.1"/>
</dbReference>
<dbReference type="InterPro" id="IPR011990">
    <property type="entry name" value="TPR-like_helical_dom_sf"/>
</dbReference>
<protein>
    <submittedName>
        <fullName evidence="7">AfsR/SARP family transcriptional regulator</fullName>
    </submittedName>
</protein>
<keyword evidence="2" id="KW-0805">Transcription regulation</keyword>
<dbReference type="InterPro" id="IPR051677">
    <property type="entry name" value="AfsR-DnrI-RedD_regulator"/>
</dbReference>
<keyword evidence="8" id="KW-1185">Reference proteome</keyword>
<dbReference type="Gene3D" id="1.25.40.10">
    <property type="entry name" value="Tetratricopeptide repeat domain"/>
    <property type="match status" value="1"/>
</dbReference>
<keyword evidence="4" id="KW-0804">Transcription</keyword>
<dbReference type="Proteomes" id="UP000316639">
    <property type="component" value="Unassembled WGS sequence"/>
</dbReference>
<dbReference type="OrthoDB" id="3817100at2"/>
<accession>A0A563ESZ5</accession>
<comment type="similarity">
    <text evidence="1">Belongs to the AfsR/DnrI/RedD regulatory family.</text>
</comment>
<dbReference type="EMBL" id="VOBR01000011">
    <property type="protein sequence ID" value="TWP50658.1"/>
    <property type="molecule type" value="Genomic_DNA"/>
</dbReference>
<feature type="domain" description="OmpR/PhoB-type" evidence="6">
    <location>
        <begin position="1"/>
        <end position="90"/>
    </location>
</feature>
<dbReference type="InterPro" id="IPR005158">
    <property type="entry name" value="BTAD"/>
</dbReference>
<evidence type="ECO:0000256" key="5">
    <source>
        <dbReference type="PROSITE-ProRule" id="PRU01091"/>
    </source>
</evidence>
<dbReference type="PANTHER" id="PTHR35807">
    <property type="entry name" value="TRANSCRIPTIONAL REGULATOR REDD-RELATED"/>
    <property type="match status" value="1"/>
</dbReference>
<dbReference type="SMART" id="SM01043">
    <property type="entry name" value="BTAD"/>
    <property type="match status" value="1"/>
</dbReference>
<evidence type="ECO:0000256" key="3">
    <source>
        <dbReference type="ARBA" id="ARBA00023125"/>
    </source>
</evidence>
<dbReference type="AlphaFoldDB" id="A0A563ESZ5"/>
<dbReference type="InterPro" id="IPR036388">
    <property type="entry name" value="WH-like_DNA-bd_sf"/>
</dbReference>
<dbReference type="InterPro" id="IPR001867">
    <property type="entry name" value="OmpR/PhoB-type_DNA-bd"/>
</dbReference>
<evidence type="ECO:0000313" key="7">
    <source>
        <dbReference type="EMBL" id="TWP50658.1"/>
    </source>
</evidence>
<evidence type="ECO:0000313" key="8">
    <source>
        <dbReference type="Proteomes" id="UP000316639"/>
    </source>
</evidence>
<dbReference type="CDD" id="cd15831">
    <property type="entry name" value="BTAD"/>
    <property type="match status" value="1"/>
</dbReference>
<gene>
    <name evidence="7" type="ORF">FKR81_18770</name>
</gene>
<evidence type="ECO:0000259" key="6">
    <source>
        <dbReference type="PROSITE" id="PS51755"/>
    </source>
</evidence>